<proteinExistence type="predicted"/>
<dbReference type="Proteomes" id="UP000616499">
    <property type="component" value="Unassembled WGS sequence"/>
</dbReference>
<sequence length="122" mass="14121">MKTLSEKQAELRLTVALPTADDWQLLVDDKETKEQLVNRLNAVLVAALEFAKRDDSTWGQISEEIFPALFKLDAEFPNAGIRDSEGYLTVARFFAVNYSPAMYDFLRYFEADNNDKYVEMRR</sequence>
<evidence type="ECO:0000313" key="1">
    <source>
        <dbReference type="EMBL" id="GGM25289.1"/>
    </source>
</evidence>
<gene>
    <name evidence="1" type="ORF">GCM10009425_40110</name>
</gene>
<dbReference type="RefSeq" id="WP_188867914.1">
    <property type="nucleotide sequence ID" value="NZ_BMNW01000011.1"/>
</dbReference>
<dbReference type="EMBL" id="BMNW01000011">
    <property type="protein sequence ID" value="GGM25289.1"/>
    <property type="molecule type" value="Genomic_DNA"/>
</dbReference>
<keyword evidence="2" id="KW-1185">Reference proteome</keyword>
<name>A0ABQ2H154_9PSED</name>
<comment type="caution">
    <text evidence="1">The sequence shown here is derived from an EMBL/GenBank/DDBJ whole genome shotgun (WGS) entry which is preliminary data.</text>
</comment>
<accession>A0ABQ2H154</accession>
<evidence type="ECO:0000313" key="2">
    <source>
        <dbReference type="Proteomes" id="UP000616499"/>
    </source>
</evidence>
<reference evidence="2" key="1">
    <citation type="journal article" date="2019" name="Int. J. Syst. Evol. Microbiol.">
        <title>The Global Catalogue of Microorganisms (GCM) 10K type strain sequencing project: providing services to taxonomists for standard genome sequencing and annotation.</title>
        <authorList>
            <consortium name="The Broad Institute Genomics Platform"/>
            <consortium name="The Broad Institute Genome Sequencing Center for Infectious Disease"/>
            <person name="Wu L."/>
            <person name="Ma J."/>
        </authorList>
    </citation>
    <scope>NUCLEOTIDE SEQUENCE [LARGE SCALE GENOMIC DNA]</scope>
    <source>
        <strain evidence="2">JCM 13501</strain>
    </source>
</reference>
<protein>
    <submittedName>
        <fullName evidence="1">Uncharacterized protein</fullName>
    </submittedName>
</protein>
<organism evidence="1 2">
    <name type="scientific">Pseudomonas asuensis</name>
    <dbReference type="NCBI Taxonomy" id="1825787"/>
    <lineage>
        <taxon>Bacteria</taxon>
        <taxon>Pseudomonadati</taxon>
        <taxon>Pseudomonadota</taxon>
        <taxon>Gammaproteobacteria</taxon>
        <taxon>Pseudomonadales</taxon>
        <taxon>Pseudomonadaceae</taxon>
        <taxon>Pseudomonas</taxon>
    </lineage>
</organism>